<gene>
    <name evidence="2" type="ORF">PVAP13_7NG347301</name>
</gene>
<organism evidence="2 3">
    <name type="scientific">Panicum virgatum</name>
    <name type="common">Blackwell switchgrass</name>
    <dbReference type="NCBI Taxonomy" id="38727"/>
    <lineage>
        <taxon>Eukaryota</taxon>
        <taxon>Viridiplantae</taxon>
        <taxon>Streptophyta</taxon>
        <taxon>Embryophyta</taxon>
        <taxon>Tracheophyta</taxon>
        <taxon>Spermatophyta</taxon>
        <taxon>Magnoliopsida</taxon>
        <taxon>Liliopsida</taxon>
        <taxon>Poales</taxon>
        <taxon>Poaceae</taxon>
        <taxon>PACMAD clade</taxon>
        <taxon>Panicoideae</taxon>
        <taxon>Panicodae</taxon>
        <taxon>Paniceae</taxon>
        <taxon>Panicinae</taxon>
        <taxon>Panicum</taxon>
        <taxon>Panicum sect. Hiantes</taxon>
    </lineage>
</organism>
<reference evidence="2" key="1">
    <citation type="submission" date="2020-05" db="EMBL/GenBank/DDBJ databases">
        <title>WGS assembly of Panicum virgatum.</title>
        <authorList>
            <person name="Lovell J.T."/>
            <person name="Jenkins J."/>
            <person name="Shu S."/>
            <person name="Juenger T.E."/>
            <person name="Schmutz J."/>
        </authorList>
    </citation>
    <scope>NUCLEOTIDE SEQUENCE</scope>
    <source>
        <strain evidence="2">AP13</strain>
    </source>
</reference>
<proteinExistence type="predicted"/>
<dbReference type="AlphaFoldDB" id="A0A8T0QEW9"/>
<evidence type="ECO:0000313" key="3">
    <source>
        <dbReference type="Proteomes" id="UP000823388"/>
    </source>
</evidence>
<keyword evidence="3" id="KW-1185">Reference proteome</keyword>
<protein>
    <submittedName>
        <fullName evidence="2">Uncharacterized protein</fullName>
    </submittedName>
</protein>
<feature type="region of interest" description="Disordered" evidence="1">
    <location>
        <begin position="56"/>
        <end position="97"/>
    </location>
</feature>
<dbReference type="EMBL" id="CM029050">
    <property type="protein sequence ID" value="KAG2568754.1"/>
    <property type="molecule type" value="Genomic_DNA"/>
</dbReference>
<dbReference type="Proteomes" id="UP000823388">
    <property type="component" value="Chromosome 7N"/>
</dbReference>
<sequence length="136" mass="14153">MVPVCINTQGYYLDEPWNGAYLTSTALLVRVAVAAGPEKGYGPRGFRVAAYGRVRGSPGAASRRSPSTGRPPLASPAIPSDRQCSSTPSTAAARVGEPQPLAQTFRAAKKVCRVCGAINARTASLVSGQLLALGFY</sequence>
<accession>A0A8T0QEW9</accession>
<evidence type="ECO:0000256" key="1">
    <source>
        <dbReference type="SAM" id="MobiDB-lite"/>
    </source>
</evidence>
<name>A0A8T0QEW9_PANVG</name>
<evidence type="ECO:0000313" key="2">
    <source>
        <dbReference type="EMBL" id="KAG2568754.1"/>
    </source>
</evidence>
<comment type="caution">
    <text evidence="2">The sequence shown here is derived from an EMBL/GenBank/DDBJ whole genome shotgun (WGS) entry which is preliminary data.</text>
</comment>